<evidence type="ECO:0000256" key="1">
    <source>
        <dbReference type="SAM" id="Phobius"/>
    </source>
</evidence>
<dbReference type="RefSeq" id="WP_265262497.1">
    <property type="nucleotide sequence ID" value="NZ_JAIHOM010000003.1"/>
</dbReference>
<name>A0ABT3L018_9CYAN</name>
<keyword evidence="1" id="KW-0812">Transmembrane</keyword>
<sequence>MQKLQYPVSSEGWSIQIYGSDRRLLLSLDATHAWLLGIGIVLGFAIALVGLRDQCQASQTPVESPHLVAPLELE</sequence>
<keyword evidence="1" id="KW-1133">Transmembrane helix</keyword>
<evidence type="ECO:0000313" key="3">
    <source>
        <dbReference type="Proteomes" id="UP001526426"/>
    </source>
</evidence>
<comment type="caution">
    <text evidence="2">The sequence shown here is derived from an EMBL/GenBank/DDBJ whole genome shotgun (WGS) entry which is preliminary data.</text>
</comment>
<keyword evidence="3" id="KW-1185">Reference proteome</keyword>
<feature type="transmembrane region" description="Helical" evidence="1">
    <location>
        <begin position="33"/>
        <end position="51"/>
    </location>
</feature>
<keyword evidence="1" id="KW-0472">Membrane</keyword>
<reference evidence="2 3" key="1">
    <citation type="submission" date="2021-08" db="EMBL/GenBank/DDBJ databases">
        <title>Draft genome sequence of Spirulina subsalsa with high tolerance to salinity and hype-accumulation of phycocyanin.</title>
        <authorList>
            <person name="Pei H."/>
            <person name="Jiang L."/>
        </authorList>
    </citation>
    <scope>NUCLEOTIDE SEQUENCE [LARGE SCALE GENOMIC DNA]</scope>
    <source>
        <strain evidence="2 3">FACHB-351</strain>
    </source>
</reference>
<dbReference type="Proteomes" id="UP001526426">
    <property type="component" value="Unassembled WGS sequence"/>
</dbReference>
<organism evidence="2 3">
    <name type="scientific">Spirulina subsalsa FACHB-351</name>
    <dbReference type="NCBI Taxonomy" id="234711"/>
    <lineage>
        <taxon>Bacteria</taxon>
        <taxon>Bacillati</taxon>
        <taxon>Cyanobacteriota</taxon>
        <taxon>Cyanophyceae</taxon>
        <taxon>Spirulinales</taxon>
        <taxon>Spirulinaceae</taxon>
        <taxon>Spirulina</taxon>
    </lineage>
</organism>
<gene>
    <name evidence="2" type="ORF">K4A83_00935</name>
</gene>
<accession>A0ABT3L018</accession>
<evidence type="ECO:0000313" key="2">
    <source>
        <dbReference type="EMBL" id="MCW6034843.1"/>
    </source>
</evidence>
<dbReference type="EMBL" id="JAIHOM010000003">
    <property type="protein sequence ID" value="MCW6034843.1"/>
    <property type="molecule type" value="Genomic_DNA"/>
</dbReference>
<protein>
    <submittedName>
        <fullName evidence="2">Uncharacterized protein</fullName>
    </submittedName>
</protein>
<proteinExistence type="predicted"/>